<protein>
    <submittedName>
        <fullName evidence="3">Uncharacterized protein</fullName>
    </submittedName>
</protein>
<organism evidence="3 4">
    <name type="scientific">Moniliophthora roreri (strain MCA 2997)</name>
    <name type="common">Cocoa frosty pod rot fungus</name>
    <name type="synonym">Crinipellis roreri</name>
    <dbReference type="NCBI Taxonomy" id="1381753"/>
    <lineage>
        <taxon>Eukaryota</taxon>
        <taxon>Fungi</taxon>
        <taxon>Dikarya</taxon>
        <taxon>Basidiomycota</taxon>
        <taxon>Agaricomycotina</taxon>
        <taxon>Agaricomycetes</taxon>
        <taxon>Agaricomycetidae</taxon>
        <taxon>Agaricales</taxon>
        <taxon>Marasmiineae</taxon>
        <taxon>Marasmiaceae</taxon>
        <taxon>Moniliophthora</taxon>
    </lineage>
</organism>
<dbReference type="Proteomes" id="UP000017559">
    <property type="component" value="Unassembled WGS sequence"/>
</dbReference>
<sequence length="254" mass="28672">MDSTLTQVFLSAAETMTEVIRKKDEELQEKTREISNLDSRLRDITTENTRLASTIEDFDKESRSLIAQIESMKNSHKKETAKLLRRAEDAEERAKKAESKVEEEAAELLRRAEDAEGKAMEKVKRVMEDVFGTVTKEFPSLSQARLSASPVEMRRSSTMPSPGPSKRMLKENQTPTKPAKKVKKEVTTPAFKRAGTSFGMSYAATETPSQRLGFSPHIARFTCLTPCPDSEDERMESQGMDELEMAVNMPPRKF</sequence>
<dbReference type="HOGENOM" id="CLU_1094532_0_0_1"/>
<dbReference type="EMBL" id="AWSO01000053">
    <property type="protein sequence ID" value="ESK96180.1"/>
    <property type="molecule type" value="Genomic_DNA"/>
</dbReference>
<keyword evidence="1" id="KW-0175">Coiled coil</keyword>
<evidence type="ECO:0000313" key="4">
    <source>
        <dbReference type="Proteomes" id="UP000017559"/>
    </source>
</evidence>
<proteinExistence type="predicted"/>
<comment type="caution">
    <text evidence="3">The sequence shown here is derived from an EMBL/GenBank/DDBJ whole genome shotgun (WGS) entry which is preliminary data.</text>
</comment>
<feature type="coiled-coil region" evidence="1">
    <location>
        <begin position="73"/>
        <end position="118"/>
    </location>
</feature>
<feature type="region of interest" description="Disordered" evidence="2">
    <location>
        <begin position="145"/>
        <end position="185"/>
    </location>
</feature>
<evidence type="ECO:0000313" key="3">
    <source>
        <dbReference type="EMBL" id="ESK96180.1"/>
    </source>
</evidence>
<dbReference type="KEGG" id="mrr:Moror_7254"/>
<evidence type="ECO:0000256" key="1">
    <source>
        <dbReference type="SAM" id="Coils"/>
    </source>
</evidence>
<feature type="coiled-coil region" evidence="1">
    <location>
        <begin position="13"/>
        <end position="47"/>
    </location>
</feature>
<evidence type="ECO:0000256" key="2">
    <source>
        <dbReference type="SAM" id="MobiDB-lite"/>
    </source>
</evidence>
<dbReference type="AlphaFoldDB" id="V2XUI7"/>
<keyword evidence="4" id="KW-1185">Reference proteome</keyword>
<reference evidence="3 4" key="1">
    <citation type="journal article" date="2014" name="BMC Genomics">
        <title>Genome and secretome analysis of the hemibiotrophic fungal pathogen, Moniliophthora roreri, which causes frosty pod rot disease of cacao: mechanisms of the biotrophic and necrotrophic phases.</title>
        <authorList>
            <person name="Meinhardt L.W."/>
            <person name="Costa G.G.L."/>
            <person name="Thomazella D.P.T."/>
            <person name="Teixeira P.J.P.L."/>
            <person name="Carazzolle M.F."/>
            <person name="Schuster S.C."/>
            <person name="Carlson J.E."/>
            <person name="Guiltinan M.J."/>
            <person name="Mieczkowski P."/>
            <person name="Farmer A."/>
            <person name="Ramaraj T."/>
            <person name="Crozier J."/>
            <person name="Davis R.E."/>
            <person name="Shao J."/>
            <person name="Melnick R.L."/>
            <person name="Pereira G.A.G."/>
            <person name="Bailey B.A."/>
        </authorList>
    </citation>
    <scope>NUCLEOTIDE SEQUENCE [LARGE SCALE GENOMIC DNA]</scope>
    <source>
        <strain evidence="3 4">MCA 2997</strain>
    </source>
</reference>
<accession>V2XUI7</accession>
<name>V2XUI7_MONRO</name>
<gene>
    <name evidence="3" type="ORF">Moror_7254</name>
</gene>